<name>A0A8C7LPD9_ONCMY</name>
<evidence type="ECO:0000256" key="1">
    <source>
        <dbReference type="SAM" id="MobiDB-lite"/>
    </source>
</evidence>
<evidence type="ECO:0000313" key="3">
    <source>
        <dbReference type="Proteomes" id="UP000694395"/>
    </source>
</evidence>
<gene>
    <name evidence="2" type="primary">LOC110517966</name>
</gene>
<feature type="region of interest" description="Disordered" evidence="1">
    <location>
        <begin position="378"/>
        <end position="452"/>
    </location>
</feature>
<reference evidence="2" key="2">
    <citation type="submission" date="2025-08" db="UniProtKB">
        <authorList>
            <consortium name="Ensembl"/>
        </authorList>
    </citation>
    <scope>IDENTIFICATION</scope>
</reference>
<organism evidence="2 3">
    <name type="scientific">Oncorhynchus mykiss</name>
    <name type="common">Rainbow trout</name>
    <name type="synonym">Salmo gairdneri</name>
    <dbReference type="NCBI Taxonomy" id="8022"/>
    <lineage>
        <taxon>Eukaryota</taxon>
        <taxon>Metazoa</taxon>
        <taxon>Chordata</taxon>
        <taxon>Craniata</taxon>
        <taxon>Vertebrata</taxon>
        <taxon>Euteleostomi</taxon>
        <taxon>Actinopterygii</taxon>
        <taxon>Neopterygii</taxon>
        <taxon>Teleostei</taxon>
        <taxon>Protacanthopterygii</taxon>
        <taxon>Salmoniformes</taxon>
        <taxon>Salmonidae</taxon>
        <taxon>Salmoninae</taxon>
        <taxon>Oncorhynchus</taxon>
    </lineage>
</organism>
<evidence type="ECO:0000313" key="2">
    <source>
        <dbReference type="Ensembl" id="ENSOMYP00000001095.2"/>
    </source>
</evidence>
<reference evidence="2" key="3">
    <citation type="submission" date="2025-09" db="UniProtKB">
        <authorList>
            <consortium name="Ensembl"/>
        </authorList>
    </citation>
    <scope>IDENTIFICATION</scope>
</reference>
<feature type="region of interest" description="Disordered" evidence="1">
    <location>
        <begin position="329"/>
        <end position="358"/>
    </location>
</feature>
<feature type="compositionally biased region" description="Polar residues" evidence="1">
    <location>
        <begin position="437"/>
        <end position="448"/>
    </location>
</feature>
<dbReference type="InterPro" id="IPR038832">
    <property type="entry name" value="CDCA3"/>
</dbReference>
<keyword evidence="3" id="KW-1185">Reference proteome</keyword>
<dbReference type="PANTHER" id="PTHR34756:SF1">
    <property type="entry name" value="CELL DIVISION CYCLE-ASSOCIATED PROTEIN 3"/>
    <property type="match status" value="1"/>
</dbReference>
<dbReference type="GeneTree" id="ENSGT00390000017343"/>
<feature type="region of interest" description="Disordered" evidence="1">
    <location>
        <begin position="267"/>
        <end position="293"/>
    </location>
</feature>
<dbReference type="AlphaFoldDB" id="A0A8C7LPD9"/>
<sequence>MAQQTRSNFFFLTSVTGHLGIYCVVMGSSESKVAVASTPKHDPSHRIKHNRFSQLVDPRSPSVVIDRTPIQVGGTVSCVPVVVESDCSILASDPRSPSIGVTRTPMKDSMRVTVGSFARRLGMLLHGDSVEIVAPAPFNKFPNLNVEEEAAVVEGERGSSEPVLSPVMAEVSGDMIQPSPKSVTSHVLLTQSPFVLMGEAQIVKADFTLEEADEAKESSLHKRLSMSLITCHDGVAPSPAFAEVHYDSPASPLPENAAAELHKDEPDHADALPSVTSDPAQPLTPMAEPSIPTVTDFPEVTVATEMPKVEAKVEVPTPVEEPVMPVTQESPVVPSTTTTGSSVSQQQPQATGIRCPTFDTKSPSQVVFKPQWLGKGFGATGVRGRGRGGKWGSSSSPLSVQVGNKNAANENKGQSVKPKQRDKALMAEGRSPLQMLKETNSPREQATQMKLKVATPDRQRLGQMDRRVLTVSVDKENR</sequence>
<proteinExistence type="predicted"/>
<dbReference type="PANTHER" id="PTHR34756">
    <property type="entry name" value="CELL DIVISION CYCLE-ASSOCIATED PROTEIN 3"/>
    <property type="match status" value="1"/>
</dbReference>
<accession>A0A8C7LPD9</accession>
<protein>
    <submittedName>
        <fullName evidence="2">Cell division cycle associated 3</fullName>
    </submittedName>
</protein>
<dbReference type="Ensembl" id="ENSOMYT00000001239.2">
    <property type="protein sequence ID" value="ENSOMYP00000001095.2"/>
    <property type="gene ID" value="ENSOMYG00000000647.2"/>
</dbReference>
<reference evidence="2" key="1">
    <citation type="submission" date="2020-07" db="EMBL/GenBank/DDBJ databases">
        <title>A long reads based de novo assembly of the rainbow trout Arlee double haploid line genome.</title>
        <authorList>
            <person name="Gao G."/>
            <person name="Palti Y."/>
        </authorList>
    </citation>
    <scope>NUCLEOTIDE SEQUENCE [LARGE SCALE GENOMIC DNA]</scope>
</reference>
<feature type="compositionally biased region" description="Polar residues" evidence="1">
    <location>
        <begin position="397"/>
        <end position="414"/>
    </location>
</feature>
<dbReference type="Proteomes" id="UP000694395">
    <property type="component" value="Chromosome 3"/>
</dbReference>
<feature type="compositionally biased region" description="Low complexity" evidence="1">
    <location>
        <begin position="329"/>
        <end position="349"/>
    </location>
</feature>